<evidence type="ECO:0000256" key="1">
    <source>
        <dbReference type="SAM" id="MobiDB-lite"/>
    </source>
</evidence>
<protein>
    <submittedName>
        <fullName evidence="2">Uncharacterized protein</fullName>
    </submittedName>
</protein>
<dbReference type="AntiFam" id="ANF00087">
    <property type="entry name" value="Shadow ORF (opposite mnmG)"/>
</dbReference>
<accession>A0A194VMW4</accession>
<organism evidence="2 3">
    <name type="scientific">Cytospora mali</name>
    <name type="common">Apple Valsa canker fungus</name>
    <name type="synonym">Valsa mali</name>
    <dbReference type="NCBI Taxonomy" id="578113"/>
    <lineage>
        <taxon>Eukaryota</taxon>
        <taxon>Fungi</taxon>
        <taxon>Dikarya</taxon>
        <taxon>Ascomycota</taxon>
        <taxon>Pezizomycotina</taxon>
        <taxon>Sordariomycetes</taxon>
        <taxon>Sordariomycetidae</taxon>
        <taxon>Diaporthales</taxon>
        <taxon>Cytosporaceae</taxon>
        <taxon>Cytospora</taxon>
    </lineage>
</organism>
<dbReference type="EMBL" id="CM003098">
    <property type="protein sequence ID" value="KUI65303.1"/>
    <property type="molecule type" value="Genomic_DNA"/>
</dbReference>
<feature type="compositionally biased region" description="Basic and acidic residues" evidence="1">
    <location>
        <begin position="140"/>
        <end position="154"/>
    </location>
</feature>
<evidence type="ECO:0000313" key="2">
    <source>
        <dbReference type="EMBL" id="KUI65303.1"/>
    </source>
</evidence>
<proteinExistence type="predicted"/>
<dbReference type="AntiFam" id="ANF00154">
    <property type="entry name" value="Shadow ORF (opposite mnmG)"/>
</dbReference>
<dbReference type="AlphaFoldDB" id="A0A194VMW4"/>
<dbReference type="Proteomes" id="UP000078559">
    <property type="component" value="Chromosome 1"/>
</dbReference>
<keyword evidence="3" id="KW-1185">Reference proteome</keyword>
<gene>
    <name evidence="2" type="ORF">VM1G_11282</name>
</gene>
<sequence length="660" mass="71643">MSERPGGLLREPMEVVLYLSHQGPDPTRHVLSGNESGLAVKIRRDSPQSCRLVTDVELGPVPGGPVGVQGRERSPAEGNIFVFACACPLQLGDPGPRVHGLLVLALGGQGLYVGRGARRLGARPPPLHVTQQPDAAGGRDALEPPRLREALGPRGPEDVLLDQAEAVDGVVVEVRWEAEVLVPRELLPVAQLARHVGGVGGLDADAGAHPRREPHHLRDDALAGQHLDGDVGEPQDVQPVAPHRVLPDAEPAAQPRLRREVVALQDRGQVRHGLLLVRVRAPPPVRHYAPLPALGGQPRVGVVRARREAVLAPTRKHAPLRRPAGVDASYDALPGGLLVPRRAVNLPREPQAPNGLGLERRAQAARVDVVVLHAVSRLEHGDVLQPDDRAEELLLRVGGDRHGQPIGVDDVVVEALGLEPDDVLLLVAETDDLGLEGRAVPRALDRLPDVYRLVQVRTDDVVRRRVGVGRVTEELVLYGDRVVEERPRRDDNVVGRYYLPRLKPDTRNLALRAQAGARLPLHHIAHHDIRHAPQHHAQPRIIRQLLPHMFLVQRAVDLRPGPPHRRALLPVQHLELHARLVDDPAGQPVQRVDLAQDGALADAAEGRVAAAHAQVVELGRDERRARPGPGGRRAGLGARVAASYYHDVVGPVEFFARRLG</sequence>
<name>A0A194VMW4_CYTMA</name>
<feature type="region of interest" description="Disordered" evidence="1">
    <location>
        <begin position="122"/>
        <end position="154"/>
    </location>
</feature>
<evidence type="ECO:0000313" key="3">
    <source>
        <dbReference type="Proteomes" id="UP000078559"/>
    </source>
</evidence>
<reference evidence="2" key="1">
    <citation type="submission" date="2014-12" db="EMBL/GenBank/DDBJ databases">
        <title>Genome Sequence of Valsa Canker Pathogens Uncovers a Specific Adaption of Colonization on Woody Bark.</title>
        <authorList>
            <person name="Yin Z."/>
            <person name="Liu H."/>
            <person name="Gao X."/>
            <person name="Li Z."/>
            <person name="Song N."/>
            <person name="Ke X."/>
            <person name="Dai Q."/>
            <person name="Wu Y."/>
            <person name="Sun Y."/>
            <person name="Xu J.-R."/>
            <person name="Kang Z.K."/>
            <person name="Wang L."/>
            <person name="Huang L."/>
        </authorList>
    </citation>
    <scope>NUCLEOTIDE SEQUENCE [LARGE SCALE GENOMIC DNA]</scope>
    <source>
        <strain evidence="2">03-8</strain>
    </source>
</reference>